<evidence type="ECO:0000313" key="5">
    <source>
        <dbReference type="EMBL" id="KJZ81772.1"/>
    </source>
</evidence>
<dbReference type="NCBIfam" id="TIGR00655">
    <property type="entry name" value="PurU"/>
    <property type="match status" value="1"/>
</dbReference>
<dbReference type="EMBL" id="JMTK01000002">
    <property type="protein sequence ID" value="KJZ81772.1"/>
    <property type="molecule type" value="Genomic_DNA"/>
</dbReference>
<keyword evidence="6" id="KW-1185">Reference proteome</keyword>
<gene>
    <name evidence="5" type="ORF">DJ66_0496</name>
</gene>
<dbReference type="GO" id="GO:0008864">
    <property type="term" value="F:formyltetrahydrofolate deformylase activity"/>
    <property type="evidence" value="ECO:0007669"/>
    <property type="project" value="UniProtKB-UniRule"/>
</dbReference>
<keyword evidence="1" id="KW-0554">One-carbon metabolism</keyword>
<comment type="caution">
    <text evidence="5">The sequence shown here is derived from an EMBL/GenBank/DDBJ whole genome shotgun (WGS) entry which is preliminary data.</text>
</comment>
<dbReference type="Gene3D" id="3.40.50.170">
    <property type="entry name" value="Formyl transferase, N-terminal domain"/>
    <property type="match status" value="1"/>
</dbReference>
<dbReference type="Gene3D" id="3.30.70.260">
    <property type="match status" value="1"/>
</dbReference>
<dbReference type="InterPro" id="IPR036477">
    <property type="entry name" value="Formyl_transf_N_sf"/>
</dbReference>
<dbReference type="GO" id="GO:0006730">
    <property type="term" value="P:one-carbon metabolic process"/>
    <property type="evidence" value="ECO:0007669"/>
    <property type="project" value="UniProtKB-KW"/>
</dbReference>
<dbReference type="Proteomes" id="UP000033731">
    <property type="component" value="Unassembled WGS sequence"/>
</dbReference>
<evidence type="ECO:0000313" key="6">
    <source>
        <dbReference type="Proteomes" id="UP000033731"/>
    </source>
</evidence>
<name>A0A0F4VM65_9HYPH</name>
<keyword evidence="2 5" id="KW-0378">Hydrolase</keyword>
<protein>
    <recommendedName>
        <fullName evidence="3">Formyltetrahydrofolate deformylase</fullName>
        <ecNumber evidence="3">3.5.1.10</ecNumber>
    </recommendedName>
</protein>
<dbReference type="PRINTS" id="PR01575">
    <property type="entry name" value="FFH4HYDRLASE"/>
</dbReference>
<dbReference type="InterPro" id="IPR004810">
    <property type="entry name" value="PurU"/>
</dbReference>
<dbReference type="Pfam" id="PF00551">
    <property type="entry name" value="Formyl_trans_N"/>
    <property type="match status" value="1"/>
</dbReference>
<dbReference type="InterPro" id="IPR002376">
    <property type="entry name" value="Formyl_transf_N"/>
</dbReference>
<reference evidence="5 6" key="1">
    <citation type="journal article" date="2015" name="Phytopathology">
        <title>Genomes of Candidatus Liberibacter solanacearum haplotype A from New Zealand and the USA suggest significant genome plasticity in the species.</title>
        <authorList>
            <person name="Thompson S.M."/>
            <person name="Johnson C.P."/>
            <person name="Lu A.Y."/>
            <person name="Frampton R.A."/>
            <person name="Sullivan K.L."/>
            <person name="Fiers M.W."/>
            <person name="Crowhurst R.N."/>
            <person name="Pitman A.R."/>
            <person name="Scott I."/>
            <person name="Gudmestad N.C."/>
            <person name="Smith G.R."/>
        </authorList>
    </citation>
    <scope>NUCLEOTIDE SEQUENCE [LARGE SCALE GENOMIC DNA]</scope>
    <source>
        <strain evidence="5 6">LsoNZ1</strain>
    </source>
</reference>
<dbReference type="PANTHER" id="PTHR42706:SF1">
    <property type="entry name" value="FORMYLTETRAHYDROFOLATE DEFORMYLASE 2, MITOCHONDRIAL"/>
    <property type="match status" value="1"/>
</dbReference>
<sequence>MSSHILTVTSPSHKEIISVLSGYLSGKCDILDLAQFNDSNTRKFFMRASFTLKKHTCMKNFLIDFQPIIQQFSLKISIRNAKERMKTLILVSRFDHCLHDLLYQWNARTLAMDIAGIVSNHPIHQKLATDYKIPFYYIPITKQNKIKCEEELINIIEKNNVELLILARYMQILSEKLCQKMSGRIINIHHSFLPSFKGGNPYKQAYEYGVKIIGATAHYVTPALDEGPIIEQDVVHITHAQNVKNYISIGRNIETKVLFNAVNAHIQHRVFINERKTVVFPTQSNDYAE</sequence>
<dbReference type="SUPFAM" id="SSF53328">
    <property type="entry name" value="Formyltransferase"/>
    <property type="match status" value="1"/>
</dbReference>
<dbReference type="AlphaFoldDB" id="A0A0F4VM65"/>
<evidence type="ECO:0000256" key="1">
    <source>
        <dbReference type="ARBA" id="ARBA00022563"/>
    </source>
</evidence>
<dbReference type="PIRSF" id="PIRSF036480">
    <property type="entry name" value="FormyFH4_hydr"/>
    <property type="match status" value="1"/>
</dbReference>
<dbReference type="NCBIfam" id="NF004684">
    <property type="entry name" value="PRK06027.1"/>
    <property type="match status" value="1"/>
</dbReference>
<proteinExistence type="predicted"/>
<feature type="domain" description="Formyl transferase N-terminal" evidence="4">
    <location>
        <begin position="85"/>
        <end position="262"/>
    </location>
</feature>
<accession>A0A0F4VM65</accession>
<evidence type="ECO:0000256" key="2">
    <source>
        <dbReference type="ARBA" id="ARBA00022801"/>
    </source>
</evidence>
<organism evidence="5 6">
    <name type="scientific">Candidatus Liberibacter solanacearum</name>
    <dbReference type="NCBI Taxonomy" id="556287"/>
    <lineage>
        <taxon>Bacteria</taxon>
        <taxon>Pseudomonadati</taxon>
        <taxon>Pseudomonadota</taxon>
        <taxon>Alphaproteobacteria</taxon>
        <taxon>Hyphomicrobiales</taxon>
        <taxon>Rhizobiaceae</taxon>
        <taxon>Liberibacter</taxon>
    </lineage>
</organism>
<dbReference type="RefSeq" id="WP_045960724.1">
    <property type="nucleotide sequence ID" value="NZ_JMTK01000002.1"/>
</dbReference>
<dbReference type="PANTHER" id="PTHR42706">
    <property type="entry name" value="FORMYLTETRAHYDROFOLATE DEFORMYLASE"/>
    <property type="match status" value="1"/>
</dbReference>
<evidence type="ECO:0000259" key="4">
    <source>
        <dbReference type="Pfam" id="PF00551"/>
    </source>
</evidence>
<dbReference type="EC" id="3.5.1.10" evidence="3"/>
<dbReference type="PATRIC" id="fig|556287.8.peg.467"/>
<dbReference type="GO" id="GO:0006189">
    <property type="term" value="P:'de novo' IMP biosynthetic process"/>
    <property type="evidence" value="ECO:0007669"/>
    <property type="project" value="InterPro"/>
</dbReference>
<evidence type="ECO:0000256" key="3">
    <source>
        <dbReference type="NCBIfam" id="TIGR00655"/>
    </source>
</evidence>